<dbReference type="InterPro" id="IPR037972">
    <property type="entry name" value="RepB_N"/>
</dbReference>
<feature type="domain" description="ParB-like N-terminal" evidence="2">
    <location>
        <begin position="78"/>
        <end position="142"/>
    </location>
</feature>
<protein>
    <submittedName>
        <fullName evidence="3">Chromosome partitioning protein ParB</fullName>
    </submittedName>
</protein>
<organism evidence="3 4">
    <name type="scientific">Meridianimarinicoccus roseus</name>
    <dbReference type="NCBI Taxonomy" id="2072018"/>
    <lineage>
        <taxon>Bacteria</taxon>
        <taxon>Pseudomonadati</taxon>
        <taxon>Pseudomonadota</taxon>
        <taxon>Alphaproteobacteria</taxon>
        <taxon>Rhodobacterales</taxon>
        <taxon>Paracoccaceae</taxon>
        <taxon>Meridianimarinicoccus</taxon>
    </lineage>
</organism>
<dbReference type="CDD" id="cd16405">
    <property type="entry name" value="RepB_like_N"/>
    <property type="match status" value="1"/>
</dbReference>
<dbReference type="Proteomes" id="UP000245680">
    <property type="component" value="Unassembled WGS sequence"/>
</dbReference>
<feature type="compositionally biased region" description="Basic and acidic residues" evidence="1">
    <location>
        <begin position="44"/>
        <end position="54"/>
    </location>
</feature>
<reference evidence="3 4" key="1">
    <citation type="submission" date="2018-05" db="EMBL/GenBank/DDBJ databases">
        <title>Rhodobacteraceae gen. nov., sp. nov. isolated from sea water.</title>
        <authorList>
            <person name="Ren Y."/>
        </authorList>
    </citation>
    <scope>NUCLEOTIDE SEQUENCE [LARGE SCALE GENOMIC DNA]</scope>
    <source>
        <strain evidence="3 4">TG-679</strain>
    </source>
</reference>
<comment type="caution">
    <text evidence="3">The sequence shown here is derived from an EMBL/GenBank/DDBJ whole genome shotgun (WGS) entry which is preliminary data.</text>
</comment>
<dbReference type="InterPro" id="IPR036086">
    <property type="entry name" value="ParB/Sulfiredoxin_sf"/>
</dbReference>
<dbReference type="SUPFAM" id="SSF110849">
    <property type="entry name" value="ParB/Sulfiredoxin"/>
    <property type="match status" value="1"/>
</dbReference>
<keyword evidence="4" id="KW-1185">Reference proteome</keyword>
<name>A0A2V2LS27_9RHOB</name>
<dbReference type="AlphaFoldDB" id="A0A2V2LS27"/>
<evidence type="ECO:0000313" key="4">
    <source>
        <dbReference type="Proteomes" id="UP000245680"/>
    </source>
</evidence>
<dbReference type="EMBL" id="QGKU01000008">
    <property type="protein sequence ID" value="PWR04253.1"/>
    <property type="molecule type" value="Genomic_DNA"/>
</dbReference>
<feature type="region of interest" description="Disordered" evidence="1">
    <location>
        <begin position="1"/>
        <end position="54"/>
    </location>
</feature>
<gene>
    <name evidence="3" type="ORF">DKT77_02405</name>
</gene>
<accession>A0A2V2LS27</accession>
<sequence length="364" mass="40627">MSTGKNKFGFDPIEPAGRSSKRERSVGPMGAAVREAAASLQETTEAKIEQRRKNAEDAKAWRAAEAQGRVLVSLPLSDVSTDDLPRDRLDLAAVANSDEMEELKASIRARGQKEPIEVYRDGQGRYQLKKGWRRLTALSQLLSETEDDAFARIIARVEPQGDAPTDRVARYIDMVEENVVREDLTFAEMAQVAILAARDPDVEGDDPDAMVGRLYGSLHKMKRSYIRSFVFLLIELDEALKWPKNISRNLGVDLVRLMKAQPDRSSGLRRALIGCASPEEQAEALNAFLQAGQKPKPQTGGKPRERKEKYEFHVGDTKVTARSGECRIVSHRDFTDMPRDRLEQAVRAFEAALEAPGNPRVTKL</sequence>
<evidence type="ECO:0000313" key="3">
    <source>
        <dbReference type="EMBL" id="PWR04253.1"/>
    </source>
</evidence>
<dbReference type="RefSeq" id="WP_109810154.1">
    <property type="nucleotide sequence ID" value="NZ_QGKU01000008.1"/>
</dbReference>
<dbReference type="Pfam" id="PF02195">
    <property type="entry name" value="ParB_N"/>
    <property type="match status" value="1"/>
</dbReference>
<proteinExistence type="predicted"/>
<dbReference type="OrthoDB" id="7656008at2"/>
<evidence type="ECO:0000256" key="1">
    <source>
        <dbReference type="SAM" id="MobiDB-lite"/>
    </source>
</evidence>
<evidence type="ECO:0000259" key="2">
    <source>
        <dbReference type="Pfam" id="PF02195"/>
    </source>
</evidence>
<dbReference type="InterPro" id="IPR003115">
    <property type="entry name" value="ParB_N"/>
</dbReference>
<dbReference type="Gene3D" id="3.90.1530.30">
    <property type="match status" value="1"/>
</dbReference>